<evidence type="ECO:0008006" key="3">
    <source>
        <dbReference type="Google" id="ProtNLM"/>
    </source>
</evidence>
<gene>
    <name evidence="1" type="ORF">DQ384_01490</name>
</gene>
<dbReference type="Gene3D" id="1.10.10.10">
    <property type="entry name" value="Winged helix-like DNA-binding domain superfamily/Winged helix DNA-binding domain"/>
    <property type="match status" value="1"/>
</dbReference>
<accession>A0A367FTV3</accession>
<sequence length="138" mass="14523">MTGQDIGEAQGAVRALLDAVLARTGNTSEQWIALRVLASRGPMESAQAFADFMAGQPQLALDVADAAELLKGLQARGLVTEDSPRLTPAGEALNAELAEAVGPTTTTLYSAIDPADLATARNVLMQVIERANHLREEL</sequence>
<protein>
    <recommendedName>
        <fullName evidence="3">MarR family transcriptional regulator</fullName>
    </recommendedName>
</protein>
<dbReference type="EMBL" id="QOIL01000001">
    <property type="protein sequence ID" value="RCG33140.1"/>
    <property type="molecule type" value="Genomic_DNA"/>
</dbReference>
<organism evidence="1 2">
    <name type="scientific">Sphaerisporangium album</name>
    <dbReference type="NCBI Taxonomy" id="509200"/>
    <lineage>
        <taxon>Bacteria</taxon>
        <taxon>Bacillati</taxon>
        <taxon>Actinomycetota</taxon>
        <taxon>Actinomycetes</taxon>
        <taxon>Streptosporangiales</taxon>
        <taxon>Streptosporangiaceae</taxon>
        <taxon>Sphaerisporangium</taxon>
    </lineage>
</organism>
<evidence type="ECO:0000313" key="1">
    <source>
        <dbReference type="EMBL" id="RCG33140.1"/>
    </source>
</evidence>
<dbReference type="SUPFAM" id="SSF46785">
    <property type="entry name" value="Winged helix' DNA-binding domain"/>
    <property type="match status" value="1"/>
</dbReference>
<dbReference type="InterPro" id="IPR036388">
    <property type="entry name" value="WH-like_DNA-bd_sf"/>
</dbReference>
<reference evidence="1 2" key="1">
    <citation type="submission" date="2018-06" db="EMBL/GenBank/DDBJ databases">
        <title>Sphaerisporangium craniellae sp. nov., isolated from a marine sponge in the South China Sea.</title>
        <authorList>
            <person name="Li L."/>
        </authorList>
    </citation>
    <scope>NUCLEOTIDE SEQUENCE [LARGE SCALE GENOMIC DNA]</scope>
    <source>
        <strain evidence="1 2">CCTCC AA 208026</strain>
    </source>
</reference>
<evidence type="ECO:0000313" key="2">
    <source>
        <dbReference type="Proteomes" id="UP000253094"/>
    </source>
</evidence>
<dbReference type="Proteomes" id="UP000253094">
    <property type="component" value="Unassembled WGS sequence"/>
</dbReference>
<comment type="caution">
    <text evidence="1">The sequence shown here is derived from an EMBL/GenBank/DDBJ whole genome shotgun (WGS) entry which is preliminary data.</text>
</comment>
<name>A0A367FTV3_9ACTN</name>
<proteinExistence type="predicted"/>
<dbReference type="InterPro" id="IPR036390">
    <property type="entry name" value="WH_DNA-bd_sf"/>
</dbReference>
<dbReference type="AlphaFoldDB" id="A0A367FTV3"/>
<keyword evidence="2" id="KW-1185">Reference proteome</keyword>